<feature type="binding site" evidence="10">
    <location>
        <position position="324"/>
    </location>
    <ligand>
        <name>substrate</name>
    </ligand>
</feature>
<feature type="binding site" evidence="10">
    <location>
        <position position="259"/>
    </location>
    <ligand>
        <name>Mn(2+)</name>
        <dbReference type="ChEBI" id="CHEBI:29035"/>
    </ligand>
</feature>
<feature type="binding site" evidence="10">
    <location>
        <position position="203"/>
    </location>
    <ligand>
        <name>Mn(2+)</name>
        <dbReference type="ChEBI" id="CHEBI:29035"/>
    </ligand>
</feature>
<feature type="binding site" evidence="10">
    <location>
        <position position="203"/>
    </location>
    <ligand>
        <name>substrate</name>
    </ligand>
</feature>
<feature type="binding site" evidence="10">
    <location>
        <position position="222"/>
    </location>
    <ligand>
        <name>ATP</name>
        <dbReference type="ChEBI" id="CHEBI:30616"/>
    </ligand>
</feature>
<comment type="function">
    <text evidence="10">Involved in the gluconeogenesis. Catalyzes the conversion of oxaloacetate (OAA) to phosphoenolpyruvate (PEP) through direct phosphoryl transfer between the nucleoside triphosphate and OAA.</text>
</comment>
<dbReference type="NCBIfam" id="NF006820">
    <property type="entry name" value="PRK09344.1-2"/>
    <property type="match status" value="1"/>
</dbReference>
<sequence>MNAITSLPENPALAGTGVRSAAPIHANLTANGLYANALRRGDGTLSADGAFMANTGVHTGRSVQDKFVVDDPEAHDEVWWGKVNRPLPVEKFEGLSARVRDYLGQAPELYTQDLYAGADPKYRIRVRLVSTSPWHALFARNMFIRPERAELEGFTPDYVILHAPDFMADPAVDGVRTETAICLSFAKKTILIAGTSYAGEIKKSIFTVMNWLLPPQGVLPMHCSANMGKDGDVALFFGLSGTGKTTLSSDPERQLIGDDEHGWSDQGVFNFEGGCYAKVIDLSKEAEPQIWNASHRFGTVLENVVGDEQGNLDLTDRSRTENTRSCYPIEYIPNTVPGGVGKLPKNVVMLTADAFGVLPPISKLTPAQAMYHFLSGYTSKVAGTEKGLGKEPQATFSTCFGAPFLPRDPEVYGKMLAELVARDGAQCWLVNTGWTGGAYGTGHRMSIKHTRALLRAVLDGSLKDAAFITDPFFGLAMPQDVEGIPNEVLNPRESWADKAAYDKQATHLVGLFEKNFETFAGNVDESVKAAAIRTAA</sequence>
<evidence type="ECO:0000313" key="12">
    <source>
        <dbReference type="Proteomes" id="UP001139516"/>
    </source>
</evidence>
<dbReference type="AlphaFoldDB" id="A0A9X2BVM3"/>
<dbReference type="SUPFAM" id="SSF53795">
    <property type="entry name" value="PEP carboxykinase-like"/>
    <property type="match status" value="1"/>
</dbReference>
<dbReference type="Gene3D" id="2.170.8.10">
    <property type="entry name" value="Phosphoenolpyruvate Carboxykinase, domain 2"/>
    <property type="match status" value="1"/>
</dbReference>
<evidence type="ECO:0000256" key="10">
    <source>
        <dbReference type="HAMAP-Rule" id="MF_00453"/>
    </source>
</evidence>
<name>A0A9X2BVM3_9PROT</name>
<dbReference type="GO" id="GO:0005829">
    <property type="term" value="C:cytosol"/>
    <property type="evidence" value="ECO:0007669"/>
    <property type="project" value="TreeGrafter"/>
</dbReference>
<feature type="binding site" evidence="10">
    <location>
        <position position="197"/>
    </location>
    <ligand>
        <name>substrate</name>
    </ligand>
</feature>
<evidence type="ECO:0000256" key="2">
    <source>
        <dbReference type="ARBA" id="ARBA00006052"/>
    </source>
</evidence>
<comment type="similarity">
    <text evidence="2 10">Belongs to the phosphoenolpyruvate carboxykinase (ATP) family.</text>
</comment>
<evidence type="ECO:0000256" key="5">
    <source>
        <dbReference type="ARBA" id="ARBA00022741"/>
    </source>
</evidence>
<keyword evidence="5 10" id="KW-0547">Nucleotide-binding</keyword>
<feature type="binding site" evidence="10">
    <location>
        <position position="61"/>
    </location>
    <ligand>
        <name>substrate</name>
    </ligand>
</feature>
<feature type="binding site" evidence="10">
    <location>
        <position position="324"/>
    </location>
    <ligand>
        <name>ATP</name>
        <dbReference type="ChEBI" id="CHEBI:30616"/>
    </ligand>
</feature>
<dbReference type="GO" id="GO:0006094">
    <property type="term" value="P:gluconeogenesis"/>
    <property type="evidence" value="ECO:0007669"/>
    <property type="project" value="UniProtKB-UniRule"/>
</dbReference>
<dbReference type="Gene3D" id="3.40.449.10">
    <property type="entry name" value="Phosphoenolpyruvate Carboxykinase, domain 1"/>
    <property type="match status" value="1"/>
</dbReference>
<keyword evidence="7 10" id="KW-0067">ATP-binding</keyword>
<protein>
    <recommendedName>
        <fullName evidence="3 10">Phosphoenolpyruvate carboxykinase (ATP)</fullName>
        <shortName evidence="10">PCK</shortName>
        <shortName evidence="10">PEP carboxykinase</shortName>
        <shortName evidence="10">PEPCK</shortName>
        <ecNumber evidence="3 10">4.1.1.49</ecNumber>
    </recommendedName>
</protein>
<proteinExistence type="inferred from homology"/>
<dbReference type="GO" id="GO:0005524">
    <property type="term" value="F:ATP binding"/>
    <property type="evidence" value="ECO:0007669"/>
    <property type="project" value="UniProtKB-UniRule"/>
</dbReference>
<accession>A0A9X2BVM3</accession>
<evidence type="ECO:0000256" key="4">
    <source>
        <dbReference type="ARBA" id="ARBA00022432"/>
    </source>
</evidence>
<dbReference type="NCBIfam" id="NF006822">
    <property type="entry name" value="PRK09344.1-4"/>
    <property type="match status" value="1"/>
</dbReference>
<keyword evidence="10" id="KW-0963">Cytoplasm</keyword>
<evidence type="ECO:0000256" key="8">
    <source>
        <dbReference type="ARBA" id="ARBA00023239"/>
    </source>
</evidence>
<dbReference type="EC" id="4.1.1.49" evidence="3 10"/>
<dbReference type="InterPro" id="IPR015994">
    <property type="entry name" value="PEPCK_ATP_CS"/>
</dbReference>
<evidence type="ECO:0000256" key="3">
    <source>
        <dbReference type="ARBA" id="ARBA00012363"/>
    </source>
</evidence>
<dbReference type="PANTHER" id="PTHR30031:SF0">
    <property type="entry name" value="PHOSPHOENOLPYRUVATE CARBOXYKINASE (ATP)"/>
    <property type="match status" value="1"/>
</dbReference>
<keyword evidence="4 10" id="KW-0312">Gluconeogenesis</keyword>
<keyword evidence="10" id="KW-0464">Manganese</keyword>
<dbReference type="NCBIfam" id="NF006821">
    <property type="entry name" value="PRK09344.1-3"/>
    <property type="match status" value="1"/>
</dbReference>
<comment type="cofactor">
    <cofactor evidence="10">
        <name>Mn(2+)</name>
        <dbReference type="ChEBI" id="CHEBI:29035"/>
    </cofactor>
    <text evidence="10">Binds 1 Mn(2+) ion per subunit.</text>
</comment>
<evidence type="ECO:0000256" key="6">
    <source>
        <dbReference type="ARBA" id="ARBA00022793"/>
    </source>
</evidence>
<evidence type="ECO:0000256" key="1">
    <source>
        <dbReference type="ARBA" id="ARBA00004742"/>
    </source>
</evidence>
<dbReference type="PANTHER" id="PTHR30031">
    <property type="entry name" value="PHOSPHOENOLPYRUVATE CARBOXYKINASE ATP"/>
    <property type="match status" value="1"/>
</dbReference>
<comment type="subcellular location">
    <subcellularLocation>
        <location evidence="10">Cytoplasm</location>
    </subcellularLocation>
</comment>
<organism evidence="11 12">
    <name type="scientific">Roseomonas acroporae</name>
    <dbReference type="NCBI Taxonomy" id="2937791"/>
    <lineage>
        <taxon>Bacteria</taxon>
        <taxon>Pseudomonadati</taxon>
        <taxon>Pseudomonadota</taxon>
        <taxon>Alphaproteobacteria</taxon>
        <taxon>Acetobacterales</taxon>
        <taxon>Roseomonadaceae</taxon>
        <taxon>Roseomonas</taxon>
    </lineage>
</organism>
<keyword evidence="10" id="KW-0479">Metal-binding</keyword>
<evidence type="ECO:0000256" key="9">
    <source>
        <dbReference type="ARBA" id="ARBA00047371"/>
    </source>
</evidence>
<dbReference type="InterPro" id="IPR008210">
    <property type="entry name" value="PEP_carboxykinase_N"/>
</dbReference>
<evidence type="ECO:0000313" key="11">
    <source>
        <dbReference type="EMBL" id="MCK8785186.1"/>
    </source>
</evidence>
<feature type="binding site" evidence="10">
    <location>
        <position position="222"/>
    </location>
    <ligand>
        <name>Mn(2+)</name>
        <dbReference type="ChEBI" id="CHEBI:29035"/>
    </ligand>
</feature>
<dbReference type="NCBIfam" id="TIGR00224">
    <property type="entry name" value="pckA"/>
    <property type="match status" value="1"/>
</dbReference>
<feature type="binding site" evidence="10">
    <location>
        <position position="203"/>
    </location>
    <ligand>
        <name>ATP</name>
        <dbReference type="ChEBI" id="CHEBI:30616"/>
    </ligand>
</feature>
<keyword evidence="6 10" id="KW-0210">Decarboxylase</keyword>
<dbReference type="HAMAP" id="MF_00453">
    <property type="entry name" value="PEPCK_ATP"/>
    <property type="match status" value="1"/>
</dbReference>
<keyword evidence="12" id="KW-1185">Reference proteome</keyword>
<comment type="catalytic activity">
    <reaction evidence="9 10">
        <text>oxaloacetate + ATP = phosphoenolpyruvate + ADP + CO2</text>
        <dbReference type="Rhea" id="RHEA:18617"/>
        <dbReference type="ChEBI" id="CHEBI:16452"/>
        <dbReference type="ChEBI" id="CHEBI:16526"/>
        <dbReference type="ChEBI" id="CHEBI:30616"/>
        <dbReference type="ChEBI" id="CHEBI:58702"/>
        <dbReference type="ChEBI" id="CHEBI:456216"/>
        <dbReference type="EC" id="4.1.1.49"/>
    </reaction>
</comment>
<dbReference type="Proteomes" id="UP001139516">
    <property type="component" value="Unassembled WGS sequence"/>
</dbReference>
<dbReference type="InterPro" id="IPR013035">
    <property type="entry name" value="PEP_carboxykinase_C"/>
</dbReference>
<dbReference type="GO" id="GO:0004612">
    <property type="term" value="F:phosphoenolpyruvate carboxykinase (ATP) activity"/>
    <property type="evidence" value="ECO:0007669"/>
    <property type="project" value="UniProtKB-UniRule"/>
</dbReference>
<comment type="caution">
    <text evidence="10">Lacks conserved residue(s) required for the propagation of feature annotation.</text>
</comment>
<keyword evidence="8 10" id="KW-0456">Lyase</keyword>
<dbReference type="GO" id="GO:0046872">
    <property type="term" value="F:metal ion binding"/>
    <property type="evidence" value="ECO:0007669"/>
    <property type="project" value="UniProtKB-KW"/>
</dbReference>
<dbReference type="PROSITE" id="PS00532">
    <property type="entry name" value="PEPCK_ATP"/>
    <property type="match status" value="1"/>
</dbReference>
<dbReference type="CDD" id="cd00484">
    <property type="entry name" value="PEPCK_ATP"/>
    <property type="match status" value="1"/>
</dbReference>
<dbReference type="SUPFAM" id="SSF68923">
    <property type="entry name" value="PEP carboxykinase N-terminal domain"/>
    <property type="match status" value="1"/>
</dbReference>
<comment type="caution">
    <text evidence="11">The sequence shown here is derived from an EMBL/GenBank/DDBJ whole genome shotgun (WGS) entry which is preliminary data.</text>
</comment>
<comment type="pathway">
    <text evidence="1 10">Carbohydrate biosynthesis; gluconeogenesis.</text>
</comment>
<dbReference type="EMBL" id="JALPRX010000050">
    <property type="protein sequence ID" value="MCK8785186.1"/>
    <property type="molecule type" value="Genomic_DNA"/>
</dbReference>
<feature type="binding site" evidence="10">
    <location>
        <begin position="238"/>
        <end position="246"/>
    </location>
    <ligand>
        <name>ATP</name>
        <dbReference type="ChEBI" id="CHEBI:30616"/>
    </ligand>
</feature>
<evidence type="ECO:0000256" key="7">
    <source>
        <dbReference type="ARBA" id="ARBA00022840"/>
    </source>
</evidence>
<dbReference type="Gene3D" id="3.90.228.20">
    <property type="match status" value="1"/>
</dbReference>
<dbReference type="PIRSF" id="PIRSF006294">
    <property type="entry name" value="PEP_crbxkin"/>
    <property type="match status" value="1"/>
</dbReference>
<dbReference type="InterPro" id="IPR001272">
    <property type="entry name" value="PEP_carboxykinase_ATP"/>
</dbReference>
<gene>
    <name evidence="10" type="primary">pckA</name>
    <name evidence="11" type="ORF">M0638_12405</name>
</gene>
<reference evidence="11" key="1">
    <citation type="submission" date="2022-04" db="EMBL/GenBank/DDBJ databases">
        <title>Roseomonas acroporae sp. nov., isolated from coral Acropora digitifera.</title>
        <authorList>
            <person name="Sun H."/>
        </authorList>
    </citation>
    <scope>NUCLEOTIDE SEQUENCE</scope>
    <source>
        <strain evidence="11">NAR14</strain>
    </source>
</reference>
<dbReference type="Pfam" id="PF01293">
    <property type="entry name" value="PEPCK_ATP"/>
    <property type="match status" value="1"/>
</dbReference>
<feature type="binding site" evidence="10">
    <location>
        <position position="287"/>
    </location>
    <ligand>
        <name>ATP</name>
        <dbReference type="ChEBI" id="CHEBI:30616"/>
    </ligand>
</feature>
<feature type="binding site" evidence="10">
    <location>
        <position position="450"/>
    </location>
    <ligand>
        <name>ATP</name>
        <dbReference type="ChEBI" id="CHEBI:30616"/>
    </ligand>
</feature>